<sequence length="171" mass="19463">MPIYEFACPKCRRIYSFLSKRVNPDRTPVCPKCGNKDLIKQISRFAFVKGVPEPKSTTEGPDTAPDMPDFDDPRVERVMQELERDMEHLDENNPRHMAHVMRKMKDLMPPGSVPKELDIAIKRLEAGEDPEKIEEDMGDVLGDFFGEGEGEDDEFGGGMGGYTRDEGLYEY</sequence>
<feature type="region of interest" description="Disordered" evidence="1">
    <location>
        <begin position="140"/>
        <end position="171"/>
    </location>
</feature>
<dbReference type="EMBL" id="JAAKYA010000058">
    <property type="protein sequence ID" value="NGO39596.1"/>
    <property type="molecule type" value="Genomic_DNA"/>
</dbReference>
<evidence type="ECO:0000313" key="3">
    <source>
        <dbReference type="EMBL" id="NGO39596.1"/>
    </source>
</evidence>
<feature type="region of interest" description="Disordered" evidence="1">
    <location>
        <begin position="51"/>
        <end position="72"/>
    </location>
</feature>
<dbReference type="NCBIfam" id="TIGR02605">
    <property type="entry name" value="CxxC_CxxC_SSSS"/>
    <property type="match status" value="1"/>
</dbReference>
<dbReference type="SMART" id="SM00834">
    <property type="entry name" value="CxxC_CXXC_SSSS"/>
    <property type="match status" value="1"/>
</dbReference>
<name>A0A6M1RIR3_9BACT</name>
<comment type="caution">
    <text evidence="3">The sequence shown here is derived from an EMBL/GenBank/DDBJ whole genome shotgun (WGS) entry which is preliminary data.</text>
</comment>
<gene>
    <name evidence="3" type="ORF">G4L39_09335</name>
</gene>
<evidence type="ECO:0000259" key="2">
    <source>
        <dbReference type="SMART" id="SM00834"/>
    </source>
</evidence>
<feature type="compositionally biased region" description="Acidic residues" evidence="1">
    <location>
        <begin position="146"/>
        <end position="155"/>
    </location>
</feature>
<dbReference type="Proteomes" id="UP000477311">
    <property type="component" value="Unassembled WGS sequence"/>
</dbReference>
<organism evidence="3 4">
    <name type="scientific">Limisphaera ngatamarikiensis</name>
    <dbReference type="NCBI Taxonomy" id="1324935"/>
    <lineage>
        <taxon>Bacteria</taxon>
        <taxon>Pseudomonadati</taxon>
        <taxon>Verrucomicrobiota</taxon>
        <taxon>Verrucomicrobiia</taxon>
        <taxon>Limisphaerales</taxon>
        <taxon>Limisphaeraceae</taxon>
        <taxon>Limisphaera</taxon>
    </lineage>
</organism>
<dbReference type="InterPro" id="IPR013429">
    <property type="entry name" value="Regulatory_FmdB_Zinc_ribbon"/>
</dbReference>
<dbReference type="Pfam" id="PF09723">
    <property type="entry name" value="Zn_ribbon_8"/>
    <property type="match status" value="1"/>
</dbReference>
<feature type="domain" description="Putative regulatory protein FmdB zinc ribbon" evidence="2">
    <location>
        <begin position="1"/>
        <end position="43"/>
    </location>
</feature>
<dbReference type="RefSeq" id="WP_165107719.1">
    <property type="nucleotide sequence ID" value="NZ_JAAKYA010000058.1"/>
</dbReference>
<accession>A0A6M1RIR3</accession>
<proteinExistence type="predicted"/>
<reference evidence="3 4" key="1">
    <citation type="submission" date="2020-02" db="EMBL/GenBank/DDBJ databases">
        <title>Draft genome sequence of Limisphaera ngatamarikiensis NGM72.4T, a thermophilic Verrucomicrobia grouped in subdivision 3.</title>
        <authorList>
            <person name="Carere C.R."/>
            <person name="Steen J."/>
            <person name="Hugenholtz P."/>
            <person name="Stott M.B."/>
        </authorList>
    </citation>
    <scope>NUCLEOTIDE SEQUENCE [LARGE SCALE GENOMIC DNA]</scope>
    <source>
        <strain evidence="3 4">NGM72.4</strain>
    </source>
</reference>
<keyword evidence="4" id="KW-1185">Reference proteome</keyword>
<evidence type="ECO:0000256" key="1">
    <source>
        <dbReference type="SAM" id="MobiDB-lite"/>
    </source>
</evidence>
<evidence type="ECO:0000313" key="4">
    <source>
        <dbReference type="Proteomes" id="UP000477311"/>
    </source>
</evidence>
<protein>
    <submittedName>
        <fullName evidence="3">Zinc ribbon domain-containing protein</fullName>
    </submittedName>
</protein>
<dbReference type="AlphaFoldDB" id="A0A6M1RIR3"/>